<comment type="caution">
    <text evidence="7">Lacks conserved residue(s) required for the propagation of feature annotation.</text>
</comment>
<keyword evidence="6 7" id="KW-0057">Aromatic amino acid biosynthesis</keyword>
<proteinExistence type="inferred from homology"/>
<evidence type="ECO:0000256" key="5">
    <source>
        <dbReference type="ARBA" id="ARBA00023002"/>
    </source>
</evidence>
<dbReference type="InterPro" id="IPR036291">
    <property type="entry name" value="NAD(P)-bd_dom_sf"/>
</dbReference>
<dbReference type="PANTHER" id="PTHR21089:SF1">
    <property type="entry name" value="BIFUNCTIONAL 3-DEHYDROQUINATE DEHYDRATASE_SHIKIMATE DEHYDROGENASE, CHLOROPLASTIC"/>
    <property type="match status" value="1"/>
</dbReference>
<evidence type="ECO:0000256" key="6">
    <source>
        <dbReference type="ARBA" id="ARBA00023141"/>
    </source>
</evidence>
<evidence type="ECO:0000313" key="11">
    <source>
        <dbReference type="Proteomes" id="UP001231362"/>
    </source>
</evidence>
<dbReference type="Pfam" id="PF18317">
    <property type="entry name" value="SDH_C"/>
    <property type="match status" value="1"/>
</dbReference>
<dbReference type="Proteomes" id="UP001231362">
    <property type="component" value="Unassembled WGS sequence"/>
</dbReference>
<protein>
    <recommendedName>
        <fullName evidence="2 7">Shikimate dehydrogenase (NADP(+))</fullName>
        <shortName evidence="7">SDH</shortName>
        <ecNumber evidence="2 7">1.1.1.25</ecNumber>
    </recommendedName>
</protein>
<dbReference type="GO" id="GO:0004764">
    <property type="term" value="F:shikimate 3-dehydrogenase (NADP+) activity"/>
    <property type="evidence" value="ECO:0007669"/>
    <property type="project" value="UniProtKB-EC"/>
</dbReference>
<feature type="domain" description="Shikimate dehydrogenase substrate binding N-terminal" evidence="8">
    <location>
        <begin position="17"/>
        <end position="99"/>
    </location>
</feature>
<evidence type="ECO:0000256" key="2">
    <source>
        <dbReference type="ARBA" id="ARBA00012962"/>
    </source>
</evidence>
<feature type="binding site" evidence="7">
    <location>
        <begin position="25"/>
        <end position="27"/>
    </location>
    <ligand>
        <name>shikimate</name>
        <dbReference type="ChEBI" id="CHEBI:36208"/>
    </ligand>
</feature>
<comment type="similarity">
    <text evidence="7">Belongs to the shikimate dehydrogenase family.</text>
</comment>
<reference evidence="10 11" key="1">
    <citation type="submission" date="2023-07" db="EMBL/GenBank/DDBJ databases">
        <title>Genomic Encyclopedia of Type Strains, Phase IV (KMG-IV): sequencing the most valuable type-strain genomes for metagenomic binning, comparative biology and taxonomic classification.</title>
        <authorList>
            <person name="Goeker M."/>
        </authorList>
    </citation>
    <scope>NUCLEOTIDE SEQUENCE [LARGE SCALE GENOMIC DNA]</scope>
    <source>
        <strain evidence="10 11">DSM 23948</strain>
    </source>
</reference>
<dbReference type="InterPro" id="IPR011342">
    <property type="entry name" value="Shikimate_DH"/>
</dbReference>
<evidence type="ECO:0000256" key="4">
    <source>
        <dbReference type="ARBA" id="ARBA00022857"/>
    </source>
</evidence>
<dbReference type="NCBIfam" id="TIGR00507">
    <property type="entry name" value="aroE"/>
    <property type="match status" value="1"/>
</dbReference>
<evidence type="ECO:0000256" key="3">
    <source>
        <dbReference type="ARBA" id="ARBA00022605"/>
    </source>
</evidence>
<dbReference type="HAMAP" id="MF_00222">
    <property type="entry name" value="Shikimate_DH_AroE"/>
    <property type="match status" value="1"/>
</dbReference>
<dbReference type="InterPro" id="IPR041121">
    <property type="entry name" value="SDH_C"/>
</dbReference>
<organism evidence="10 11">
    <name type="scientific">Anoxybacillus andreesenii</name>
    <dbReference type="NCBI Taxonomy" id="1325932"/>
    <lineage>
        <taxon>Bacteria</taxon>
        <taxon>Bacillati</taxon>
        <taxon>Bacillota</taxon>
        <taxon>Bacilli</taxon>
        <taxon>Bacillales</taxon>
        <taxon>Anoxybacillaceae</taxon>
        <taxon>Anoxybacillus</taxon>
    </lineage>
</organism>
<feature type="binding site" evidence="7">
    <location>
        <position position="72"/>
    </location>
    <ligand>
        <name>shikimate</name>
        <dbReference type="ChEBI" id="CHEBI:36208"/>
    </ligand>
</feature>
<comment type="pathway">
    <text evidence="1 7">Metabolic intermediate biosynthesis; chorismate biosynthesis; chorismate from D-erythrose 4-phosphate and phosphoenolpyruvate: step 4/7.</text>
</comment>
<feature type="domain" description="SDH C-terminal" evidence="9">
    <location>
        <begin position="261"/>
        <end position="288"/>
    </location>
</feature>
<dbReference type="Gene3D" id="3.40.50.10860">
    <property type="entry name" value="Leucine Dehydrogenase, chain A, domain 1"/>
    <property type="match status" value="1"/>
</dbReference>
<keyword evidence="5 7" id="KW-0560">Oxidoreductase</keyword>
<feature type="binding site" evidence="7">
    <location>
        <position position="268"/>
    </location>
    <ligand>
        <name>shikimate</name>
        <dbReference type="ChEBI" id="CHEBI:36208"/>
    </ligand>
</feature>
<keyword evidence="4 7" id="KW-0521">NADP</keyword>
<dbReference type="NCBIfam" id="NF001319">
    <property type="entry name" value="PRK00258.3-3"/>
    <property type="match status" value="1"/>
</dbReference>
<feature type="active site" description="Proton acceptor" evidence="7">
    <location>
        <position position="76"/>
    </location>
</feature>
<feature type="binding site" evidence="7">
    <location>
        <position position="240"/>
    </location>
    <ligand>
        <name>shikimate</name>
        <dbReference type="ChEBI" id="CHEBI:36208"/>
    </ligand>
</feature>
<dbReference type="PANTHER" id="PTHR21089">
    <property type="entry name" value="SHIKIMATE DEHYDROGENASE"/>
    <property type="match status" value="1"/>
</dbReference>
<comment type="catalytic activity">
    <reaction evidence="7">
        <text>shikimate + NADP(+) = 3-dehydroshikimate + NADPH + H(+)</text>
        <dbReference type="Rhea" id="RHEA:17737"/>
        <dbReference type="ChEBI" id="CHEBI:15378"/>
        <dbReference type="ChEBI" id="CHEBI:16630"/>
        <dbReference type="ChEBI" id="CHEBI:36208"/>
        <dbReference type="ChEBI" id="CHEBI:57783"/>
        <dbReference type="ChEBI" id="CHEBI:58349"/>
        <dbReference type="EC" id="1.1.1.25"/>
    </reaction>
</comment>
<feature type="binding site" evidence="7">
    <location>
        <position position="112"/>
    </location>
    <ligand>
        <name>shikimate</name>
        <dbReference type="ChEBI" id="CHEBI:36208"/>
    </ligand>
</feature>
<dbReference type="Gene3D" id="3.40.50.720">
    <property type="entry name" value="NAD(P)-binding Rossmann-like Domain"/>
    <property type="match status" value="1"/>
</dbReference>
<evidence type="ECO:0000256" key="7">
    <source>
        <dbReference type="HAMAP-Rule" id="MF_00222"/>
    </source>
</evidence>
<evidence type="ECO:0000259" key="9">
    <source>
        <dbReference type="Pfam" id="PF18317"/>
    </source>
</evidence>
<dbReference type="InterPro" id="IPR013708">
    <property type="entry name" value="Shikimate_DH-bd_N"/>
</dbReference>
<feature type="binding site" evidence="7">
    <location>
        <position position="97"/>
    </location>
    <ligand>
        <name>shikimate</name>
        <dbReference type="ChEBI" id="CHEBI:36208"/>
    </ligand>
</feature>
<evidence type="ECO:0000256" key="1">
    <source>
        <dbReference type="ARBA" id="ARBA00004871"/>
    </source>
</evidence>
<dbReference type="EC" id="1.1.1.25" evidence="2 7"/>
<dbReference type="RefSeq" id="WP_307151648.1">
    <property type="nucleotide sequence ID" value="NZ_JAUSTU010000021.1"/>
</dbReference>
<gene>
    <name evidence="7" type="primary">aroE</name>
    <name evidence="10" type="ORF">J2S07_003506</name>
</gene>
<dbReference type="SUPFAM" id="SSF51735">
    <property type="entry name" value="NAD(P)-binding Rossmann-fold domains"/>
    <property type="match status" value="1"/>
</dbReference>
<feature type="binding site" evidence="7">
    <location>
        <position position="238"/>
    </location>
    <ligand>
        <name>NADP(+)</name>
        <dbReference type="ChEBI" id="CHEBI:58349"/>
    </ligand>
</feature>
<evidence type="ECO:0000313" key="10">
    <source>
        <dbReference type="EMBL" id="MDQ0157178.1"/>
    </source>
</evidence>
<accession>A0ABT9V8A2</accession>
<dbReference type="Pfam" id="PF08501">
    <property type="entry name" value="Shikimate_dh_N"/>
    <property type="match status" value="1"/>
</dbReference>
<comment type="caution">
    <text evidence="10">The sequence shown here is derived from an EMBL/GenBank/DDBJ whole genome shotgun (WGS) entry which is preliminary data.</text>
</comment>
<name>A0ABT9V8A2_9BACL</name>
<keyword evidence="3 7" id="KW-0028">Amino-acid biosynthesis</keyword>
<evidence type="ECO:0000259" key="8">
    <source>
        <dbReference type="Pfam" id="PF08501"/>
    </source>
</evidence>
<dbReference type="EMBL" id="JAUSTU010000021">
    <property type="protein sequence ID" value="MDQ0157178.1"/>
    <property type="molecule type" value="Genomic_DNA"/>
</dbReference>
<comment type="subunit">
    <text evidence="7">Homodimer.</text>
</comment>
<comment type="function">
    <text evidence="7">Involved in the biosynthesis of the chorismate, which leads to the biosynthesis of aromatic amino acids. Catalyzes the reversible NADPH linked reduction of 3-dehydroshikimate (DHSA) to yield shikimate (SA).</text>
</comment>
<feature type="binding site" evidence="7">
    <location>
        <begin position="136"/>
        <end position="140"/>
    </location>
    <ligand>
        <name>NADP(+)</name>
        <dbReference type="ChEBI" id="CHEBI:58349"/>
    </ligand>
</feature>
<dbReference type="InterPro" id="IPR046346">
    <property type="entry name" value="Aminoacid_DH-like_N_sf"/>
</dbReference>
<dbReference type="CDD" id="cd01065">
    <property type="entry name" value="NAD_bind_Shikimate_DH"/>
    <property type="match status" value="1"/>
</dbReference>
<sequence length="300" mass="33156">MNSLFERISGKTKLIALLGSPVSHSYSPRMYNLAFENLGLDYAYLAFNVENDQLKDVIRGLRGLGLIGFNVTMPYKTNILTLLDELSTSASLIGSVNTVVNTQGRLIGHNTDGMGFVKSLNEVGIQLKGRTMTLLGAGGAATAIAIQAAMNGLKGISIFNRKDDFWSKAEHTVEVINKMEVDCKCSLYDIQDYDMLRKEIENSDILTNSTKIGMVPHVDECPIPDGTWLRPNLIVTDTVYQPVKTKLLQLAEQNGCKIVNGLGMMLWQGALAFEIWTEKAMPIELIRKDLFEMSLSDNKA</sequence>
<dbReference type="InterPro" id="IPR022893">
    <property type="entry name" value="Shikimate_DH_fam"/>
</dbReference>
<feature type="binding site" evidence="7">
    <location>
        <position position="261"/>
    </location>
    <ligand>
        <name>NADP(+)</name>
        <dbReference type="ChEBI" id="CHEBI:58349"/>
    </ligand>
</feature>
<dbReference type="SUPFAM" id="SSF53223">
    <property type="entry name" value="Aminoacid dehydrogenase-like, N-terminal domain"/>
    <property type="match status" value="1"/>
</dbReference>
<keyword evidence="11" id="KW-1185">Reference proteome</keyword>